<dbReference type="EMBL" id="AUSU01009072">
    <property type="protein sequence ID" value="EPS58587.1"/>
    <property type="molecule type" value="Genomic_DNA"/>
</dbReference>
<dbReference type="GO" id="GO:0008237">
    <property type="term" value="F:metallopeptidase activity"/>
    <property type="evidence" value="ECO:0007669"/>
    <property type="project" value="UniProtKB-KW"/>
</dbReference>
<evidence type="ECO:0000256" key="9">
    <source>
        <dbReference type="ARBA" id="ARBA00022833"/>
    </source>
</evidence>
<protein>
    <recommendedName>
        <fullName evidence="4">aspartyl aminopeptidase</fullName>
        <ecNumber evidence="4">3.4.11.21</ecNumber>
    </recommendedName>
</protein>
<evidence type="ECO:0000313" key="13">
    <source>
        <dbReference type="Proteomes" id="UP000015453"/>
    </source>
</evidence>
<dbReference type="SUPFAM" id="SSF53187">
    <property type="entry name" value="Zn-dependent exopeptidases"/>
    <property type="match status" value="1"/>
</dbReference>
<dbReference type="GO" id="GO:0006508">
    <property type="term" value="P:proteolysis"/>
    <property type="evidence" value="ECO:0007669"/>
    <property type="project" value="UniProtKB-KW"/>
</dbReference>
<dbReference type="NCBIfam" id="NF002759">
    <property type="entry name" value="PRK02813.1"/>
    <property type="match status" value="1"/>
</dbReference>
<comment type="catalytic activity">
    <reaction evidence="1">
        <text>Release of an N-terminal aspartate or glutamate from a peptide, with a preference for aspartate.</text>
        <dbReference type="EC" id="3.4.11.21"/>
    </reaction>
</comment>
<dbReference type="GO" id="GO:0008270">
    <property type="term" value="F:zinc ion binding"/>
    <property type="evidence" value="ECO:0007669"/>
    <property type="project" value="InterPro"/>
</dbReference>
<sequence>QSGQTLVRDLLDYLNESWTQFHATAEAKRQLIASGFHLLDENEEWNLKAGGRYFFTRNMSSLVAFAVGERYSGSNGFHVIAAHTDSPCLKLKPKSASSKAGYLMVGVQTYGAGLWHTWFDRDLSLGGRVIVRADDGTFSHRLVKIKRPLLRVPTLAIHLDRTVNTDGFKPNLESHLIPLLATGPGTAFSKPDGGSSDSSTKDGHHVLLLQMLANELGCKVQDIADIELNVCDTQPSCLGGANEEFVISGRLDNLASCFCALRAIIDSCSTPEDLDNEHAVRMVALFDNEEVGSDSYQGAGAPTIWEAIRRISSAFRQQHSRECAFSRAIRKSFLVSADMAHGVHPNFSDKHDENHRPVLQKGLVIKHNANQRYATSGVTGFLLKEVARSHDLPVQEFVVRNDMGCGSTIGPILASGMGIRTVDCGIPQLSMHSVREICGKEDVESAYRLFKAFYRTFSGIDEKLTVDF</sequence>
<dbReference type="PANTHER" id="PTHR28570">
    <property type="entry name" value="ASPARTYL AMINOPEPTIDASE"/>
    <property type="match status" value="1"/>
</dbReference>
<evidence type="ECO:0000256" key="10">
    <source>
        <dbReference type="ARBA" id="ARBA00023049"/>
    </source>
</evidence>
<keyword evidence="10 11" id="KW-0482">Metalloprotease</keyword>
<evidence type="ECO:0000256" key="8">
    <source>
        <dbReference type="ARBA" id="ARBA00022801"/>
    </source>
</evidence>
<gene>
    <name evidence="12" type="ORF">M569_16226</name>
</gene>
<evidence type="ECO:0000256" key="7">
    <source>
        <dbReference type="ARBA" id="ARBA00022723"/>
    </source>
</evidence>
<keyword evidence="7 11" id="KW-0479">Metal-binding</keyword>
<organism evidence="12 13">
    <name type="scientific">Genlisea aurea</name>
    <dbReference type="NCBI Taxonomy" id="192259"/>
    <lineage>
        <taxon>Eukaryota</taxon>
        <taxon>Viridiplantae</taxon>
        <taxon>Streptophyta</taxon>
        <taxon>Embryophyta</taxon>
        <taxon>Tracheophyta</taxon>
        <taxon>Spermatophyta</taxon>
        <taxon>Magnoliopsida</taxon>
        <taxon>eudicotyledons</taxon>
        <taxon>Gunneridae</taxon>
        <taxon>Pentapetalae</taxon>
        <taxon>asterids</taxon>
        <taxon>lamiids</taxon>
        <taxon>Lamiales</taxon>
        <taxon>Lentibulariaceae</taxon>
        <taxon>Genlisea</taxon>
    </lineage>
</organism>
<evidence type="ECO:0000256" key="5">
    <source>
        <dbReference type="ARBA" id="ARBA00022438"/>
    </source>
</evidence>
<keyword evidence="5 11" id="KW-0031">Aminopeptidase</keyword>
<dbReference type="EC" id="3.4.11.21" evidence="4"/>
<keyword evidence="6 11" id="KW-0645">Protease</keyword>
<feature type="non-terminal residue" evidence="12">
    <location>
        <position position="1"/>
    </location>
</feature>
<dbReference type="Gene3D" id="3.40.630.10">
    <property type="entry name" value="Zn peptidases"/>
    <property type="match status" value="1"/>
</dbReference>
<evidence type="ECO:0000313" key="12">
    <source>
        <dbReference type="EMBL" id="EPS58587.1"/>
    </source>
</evidence>
<dbReference type="GO" id="GO:0005737">
    <property type="term" value="C:cytoplasm"/>
    <property type="evidence" value="ECO:0007669"/>
    <property type="project" value="UniProtKB-ARBA"/>
</dbReference>
<dbReference type="PRINTS" id="PR00932">
    <property type="entry name" value="AMINO1PTASE"/>
</dbReference>
<reference evidence="12 13" key="1">
    <citation type="journal article" date="2013" name="BMC Genomics">
        <title>The miniature genome of a carnivorous plant Genlisea aurea contains a low number of genes and short non-coding sequences.</title>
        <authorList>
            <person name="Leushkin E.V."/>
            <person name="Sutormin R.A."/>
            <person name="Nabieva E.R."/>
            <person name="Penin A.A."/>
            <person name="Kondrashov A.S."/>
            <person name="Logacheva M.D."/>
        </authorList>
    </citation>
    <scope>NUCLEOTIDE SEQUENCE [LARGE SCALE GENOMIC DNA]</scope>
</reference>
<comment type="cofactor">
    <cofactor evidence="2">
        <name>Zn(2+)</name>
        <dbReference type="ChEBI" id="CHEBI:29105"/>
    </cofactor>
</comment>
<dbReference type="InterPro" id="IPR001948">
    <property type="entry name" value="Peptidase_M18"/>
</dbReference>
<evidence type="ECO:0000256" key="1">
    <source>
        <dbReference type="ARBA" id="ARBA00001335"/>
    </source>
</evidence>
<name>S8DGS6_9LAMI</name>
<proteinExistence type="inferred from homology"/>
<dbReference type="InterPro" id="IPR023358">
    <property type="entry name" value="Peptidase_M18_dom2"/>
</dbReference>
<evidence type="ECO:0000256" key="3">
    <source>
        <dbReference type="ARBA" id="ARBA00008290"/>
    </source>
</evidence>
<dbReference type="FunFam" id="2.30.250.10:FF:000001">
    <property type="entry name" value="Aspartyl aminopeptidase 1"/>
    <property type="match status" value="1"/>
</dbReference>
<comment type="similarity">
    <text evidence="3 11">Belongs to the peptidase M18 family.</text>
</comment>
<keyword evidence="8 11" id="KW-0378">Hydrolase</keyword>
<dbReference type="Proteomes" id="UP000015453">
    <property type="component" value="Unassembled WGS sequence"/>
</dbReference>
<dbReference type="CDD" id="cd05658">
    <property type="entry name" value="M18_DAP"/>
    <property type="match status" value="1"/>
</dbReference>
<dbReference type="Gene3D" id="2.30.250.10">
    <property type="entry name" value="Aminopeptidase i, Domain 2"/>
    <property type="match status" value="1"/>
</dbReference>
<evidence type="ECO:0000256" key="11">
    <source>
        <dbReference type="RuleBase" id="RU004386"/>
    </source>
</evidence>
<evidence type="ECO:0000256" key="4">
    <source>
        <dbReference type="ARBA" id="ARBA00011965"/>
    </source>
</evidence>
<keyword evidence="13" id="KW-1185">Reference proteome</keyword>
<dbReference type="GO" id="GO:0004177">
    <property type="term" value="F:aminopeptidase activity"/>
    <property type="evidence" value="ECO:0007669"/>
    <property type="project" value="UniProtKB-KW"/>
</dbReference>
<accession>S8DGS6</accession>
<dbReference type="SUPFAM" id="SSF101821">
    <property type="entry name" value="Aminopeptidase/glucanase lid domain"/>
    <property type="match status" value="1"/>
</dbReference>
<evidence type="ECO:0000256" key="2">
    <source>
        <dbReference type="ARBA" id="ARBA00001947"/>
    </source>
</evidence>
<evidence type="ECO:0000256" key="6">
    <source>
        <dbReference type="ARBA" id="ARBA00022670"/>
    </source>
</evidence>
<dbReference type="Pfam" id="PF02127">
    <property type="entry name" value="Peptidase_M18"/>
    <property type="match status" value="1"/>
</dbReference>
<dbReference type="PANTHER" id="PTHR28570:SF3">
    <property type="entry name" value="ASPARTYL AMINOPEPTIDASE"/>
    <property type="match status" value="1"/>
</dbReference>
<keyword evidence="9 11" id="KW-0862">Zinc</keyword>
<dbReference type="OrthoDB" id="9880441at2759"/>
<dbReference type="AlphaFoldDB" id="S8DGS6"/>
<comment type="caution">
    <text evidence="12">The sequence shown here is derived from an EMBL/GenBank/DDBJ whole genome shotgun (WGS) entry which is preliminary data.</text>
</comment>